<protein>
    <submittedName>
        <fullName evidence="1">Uncharacterized protein</fullName>
    </submittedName>
</protein>
<reference evidence="1" key="1">
    <citation type="journal article" date="2015" name="Nature">
        <title>Complex archaea that bridge the gap between prokaryotes and eukaryotes.</title>
        <authorList>
            <person name="Spang A."/>
            <person name="Saw J.H."/>
            <person name="Jorgensen S.L."/>
            <person name="Zaremba-Niedzwiedzka K."/>
            <person name="Martijn J."/>
            <person name="Lind A.E."/>
            <person name="van Eijk R."/>
            <person name="Schleper C."/>
            <person name="Guy L."/>
            <person name="Ettema T.J."/>
        </authorList>
    </citation>
    <scope>NUCLEOTIDE SEQUENCE</scope>
</reference>
<dbReference type="AlphaFoldDB" id="A0A0F9FGY0"/>
<sequence>MAIWADKDLLTPNNLNNQELETLSISDTLILSTVTTLADDATPTVTASNLFKTGGTTTITDFDDGVVGQTIKILAAHSVKITDGSPIILAGGADYDMTVSDTLTLTMYDDQVWQEDSRSVN</sequence>
<proteinExistence type="predicted"/>
<gene>
    <name evidence="1" type="ORF">LCGC14_1953800</name>
</gene>
<accession>A0A0F9FGY0</accession>
<organism evidence="1">
    <name type="scientific">marine sediment metagenome</name>
    <dbReference type="NCBI Taxonomy" id="412755"/>
    <lineage>
        <taxon>unclassified sequences</taxon>
        <taxon>metagenomes</taxon>
        <taxon>ecological metagenomes</taxon>
    </lineage>
</organism>
<evidence type="ECO:0000313" key="1">
    <source>
        <dbReference type="EMBL" id="KKL85528.1"/>
    </source>
</evidence>
<comment type="caution">
    <text evidence="1">The sequence shown here is derived from an EMBL/GenBank/DDBJ whole genome shotgun (WGS) entry which is preliminary data.</text>
</comment>
<dbReference type="EMBL" id="LAZR01021379">
    <property type="protein sequence ID" value="KKL85528.1"/>
    <property type="molecule type" value="Genomic_DNA"/>
</dbReference>
<name>A0A0F9FGY0_9ZZZZ</name>